<keyword evidence="8 9" id="KW-0472">Membrane</keyword>
<keyword evidence="6 9" id="KW-0812">Transmembrane</keyword>
<feature type="transmembrane region" description="Helical" evidence="9">
    <location>
        <begin position="394"/>
        <end position="418"/>
    </location>
</feature>
<dbReference type="AlphaFoldDB" id="A0A9D9GT35"/>
<evidence type="ECO:0000256" key="4">
    <source>
        <dbReference type="ARBA" id="ARBA00022475"/>
    </source>
</evidence>
<feature type="transmembrane region" description="Helical" evidence="9">
    <location>
        <begin position="536"/>
        <end position="556"/>
    </location>
</feature>
<reference evidence="10" key="2">
    <citation type="journal article" date="2021" name="PeerJ">
        <title>Extensive microbial diversity within the chicken gut microbiome revealed by metagenomics and culture.</title>
        <authorList>
            <person name="Gilroy R."/>
            <person name="Ravi A."/>
            <person name="Getino M."/>
            <person name="Pursley I."/>
            <person name="Horton D.L."/>
            <person name="Alikhan N.F."/>
            <person name="Baker D."/>
            <person name="Gharbi K."/>
            <person name="Hall N."/>
            <person name="Watson M."/>
            <person name="Adriaenssens E.M."/>
            <person name="Foster-Nyarko E."/>
            <person name="Jarju S."/>
            <person name="Secka A."/>
            <person name="Antonio M."/>
            <person name="Oren A."/>
            <person name="Chaudhuri R.R."/>
            <person name="La Ragione R."/>
            <person name="Hildebrand F."/>
            <person name="Pallen M.J."/>
        </authorList>
    </citation>
    <scope>NUCLEOTIDE SEQUENCE</scope>
    <source>
        <strain evidence="10">17213</strain>
    </source>
</reference>
<dbReference type="Gene3D" id="3.30.70.1320">
    <property type="entry name" value="Multidrug efflux transporter AcrB pore domain like"/>
    <property type="match status" value="1"/>
</dbReference>
<dbReference type="Gene3D" id="3.30.2090.10">
    <property type="entry name" value="Multidrug efflux transporter AcrB TolC docking domain, DN and DC subdomains"/>
    <property type="match status" value="2"/>
</dbReference>
<feature type="transmembrane region" description="Helical" evidence="9">
    <location>
        <begin position="1007"/>
        <end position="1029"/>
    </location>
</feature>
<feature type="transmembrane region" description="Helical" evidence="9">
    <location>
        <begin position="12"/>
        <end position="31"/>
    </location>
</feature>
<evidence type="ECO:0000256" key="9">
    <source>
        <dbReference type="RuleBase" id="RU364070"/>
    </source>
</evidence>
<feature type="transmembrane region" description="Helical" evidence="9">
    <location>
        <begin position="367"/>
        <end position="388"/>
    </location>
</feature>
<feature type="transmembrane region" description="Helical" evidence="9">
    <location>
        <begin position="967"/>
        <end position="987"/>
    </location>
</feature>
<name>A0A9D9GT35_9GAMM</name>
<dbReference type="GO" id="GO:0009636">
    <property type="term" value="P:response to toxic substance"/>
    <property type="evidence" value="ECO:0007669"/>
    <property type="project" value="UniProtKB-ARBA"/>
</dbReference>
<organism evidence="10 11">
    <name type="scientific">Candidatus Avisuccinivibrio stercorigallinarum</name>
    <dbReference type="NCBI Taxonomy" id="2840704"/>
    <lineage>
        <taxon>Bacteria</taxon>
        <taxon>Pseudomonadati</taxon>
        <taxon>Pseudomonadota</taxon>
        <taxon>Gammaproteobacteria</taxon>
        <taxon>Aeromonadales</taxon>
        <taxon>Succinivibrionaceae</taxon>
        <taxon>Succinivibrionaceae incertae sedis</taxon>
        <taxon>Candidatus Avisuccinivibrio</taxon>
    </lineage>
</organism>
<comment type="caution">
    <text evidence="10">The sequence shown here is derived from an EMBL/GenBank/DDBJ whole genome shotgun (WGS) entry which is preliminary data.</text>
</comment>
<dbReference type="NCBIfam" id="NF000282">
    <property type="entry name" value="RND_permease_1"/>
    <property type="match status" value="1"/>
</dbReference>
<dbReference type="PANTHER" id="PTHR32063">
    <property type="match status" value="1"/>
</dbReference>
<evidence type="ECO:0000313" key="11">
    <source>
        <dbReference type="Proteomes" id="UP000823631"/>
    </source>
</evidence>
<dbReference type="Pfam" id="PF00873">
    <property type="entry name" value="ACR_tran"/>
    <property type="match status" value="1"/>
</dbReference>
<dbReference type="PANTHER" id="PTHR32063:SF32">
    <property type="entry name" value="AMINOGLYCOSIDE EFFLUX PUMP-RELATED"/>
    <property type="match status" value="1"/>
</dbReference>
<evidence type="ECO:0000256" key="1">
    <source>
        <dbReference type="ARBA" id="ARBA00004429"/>
    </source>
</evidence>
<dbReference type="Proteomes" id="UP000823631">
    <property type="component" value="Unassembled WGS sequence"/>
</dbReference>
<dbReference type="GO" id="GO:0042910">
    <property type="term" value="F:xenobiotic transmembrane transporter activity"/>
    <property type="evidence" value="ECO:0007669"/>
    <property type="project" value="TreeGrafter"/>
</dbReference>
<dbReference type="Gene3D" id="1.20.1640.10">
    <property type="entry name" value="Multidrug efflux transporter AcrB transmembrane domain"/>
    <property type="match status" value="2"/>
</dbReference>
<dbReference type="SUPFAM" id="SSF82714">
    <property type="entry name" value="Multidrug efflux transporter AcrB TolC docking domain, DN and DC subdomains"/>
    <property type="match status" value="2"/>
</dbReference>
<dbReference type="Gene3D" id="3.30.70.1440">
    <property type="entry name" value="Multidrug efflux transporter AcrB pore domain"/>
    <property type="match status" value="1"/>
</dbReference>
<dbReference type="GO" id="GO:0015562">
    <property type="term" value="F:efflux transmembrane transporter activity"/>
    <property type="evidence" value="ECO:0007669"/>
    <property type="project" value="InterPro"/>
</dbReference>
<reference evidence="10" key="1">
    <citation type="submission" date="2020-10" db="EMBL/GenBank/DDBJ databases">
        <authorList>
            <person name="Gilroy R."/>
        </authorList>
    </citation>
    <scope>NUCLEOTIDE SEQUENCE</scope>
    <source>
        <strain evidence="10">17213</strain>
    </source>
</reference>
<evidence type="ECO:0000256" key="2">
    <source>
        <dbReference type="ARBA" id="ARBA00010942"/>
    </source>
</evidence>
<keyword evidence="5 9" id="KW-0997">Cell inner membrane</keyword>
<keyword evidence="7 9" id="KW-1133">Transmembrane helix</keyword>
<dbReference type="EMBL" id="JADINH010000145">
    <property type="protein sequence ID" value="MBO8416093.1"/>
    <property type="molecule type" value="Genomic_DNA"/>
</dbReference>
<dbReference type="InterPro" id="IPR027463">
    <property type="entry name" value="AcrB_DN_DC_subdom"/>
</dbReference>
<keyword evidence="4" id="KW-1003">Cell membrane</keyword>
<dbReference type="SUPFAM" id="SSF82866">
    <property type="entry name" value="Multidrug efflux transporter AcrB transmembrane domain"/>
    <property type="match status" value="2"/>
</dbReference>
<feature type="transmembrane region" description="Helical" evidence="9">
    <location>
        <begin position="922"/>
        <end position="946"/>
    </location>
</feature>
<dbReference type="PRINTS" id="PR00702">
    <property type="entry name" value="ACRIFLAVINRP"/>
</dbReference>
<feature type="transmembrane region" description="Helical" evidence="9">
    <location>
        <begin position="439"/>
        <end position="459"/>
    </location>
</feature>
<feature type="transmembrane region" description="Helical" evidence="9">
    <location>
        <begin position="896"/>
        <end position="916"/>
    </location>
</feature>
<accession>A0A9D9GT35</accession>
<sequence length="1041" mass="114370">MISRFFIERPVLSWVIALLVLLVGLICLPRMEIARYPSIAPPTVRVSFTYSGASAQTLENTVAQVVEQQMTGLDNLLYFSSSANSEGSLSMSFSFDPSVDPDVAQMQIQNRLDSIMNKLPDAVQRNGVRVRKVSDDTLLTVAFYAEDGSLAQEDVADFVSSVLQDPISRLNGVGNVTLHGSEYALRIWLNHDKLFAYNLNPADVVAAVEEQNKQVSVGQLGGLPSVDGQPVNVNVQSRRLLENVSDFANILVKVQEDGSAVYIRDVADVQMGRANYTYFGNYNGRPMASLSVNLTEGANAVETAEQVGQKLEQLRPLFPDHLTYAYSYDTVPFVKASLYEVSKTLIEALLLVSIVIWAFLRDLRSTVVVCLTIPIVLSATCSVLYVLGYSINTLTMFAMVLAIGLLVDDAIVVVENVNRLMSARRLAPKAAAIESMQEISSALFGVGLVIAAVFAPMGFFSGAVGNIYRQFSVTIVAAMLFSILVALIITPSLCAQLLKKHHYRKSSKLGYYFDLAFKLSKRRYMHLVHWALNRRCLIFFGWSLCAALAAGLFIYIPTSFVPTEDQGIITARIVLPSGSTQEMTYQAAMAVEDFFMLEEKDNVQGFQLTLGSGGGSASGQATAQGFVRLTDWSERTDPQDSAFAILDRAKRRFEDYPDAQIHFSMPASIRGLGSSSGFSVQVLNSSGHSHEQFMQDIRQMVETANNSLYLYNVRYEVQDDAAQLQININDLRAGQFSLEPDDVNENLEISWGGRYVNDFIDRGRTKKVYVQALPQYRSVPADLSRIYFRNAKDQMVSFDSIGSYAWTYGPKQLERFNGVASIRVIGDPAPGISSGQAMAEIVKIINAHPGNYGYGWSGSSYQEQQSGQQSQYLFMLSAVIVFLCLAALYESWSIPFSVMLIVPIGVAGALLAVMLRSMSNDVYLQIGLLTTGGLAAKNAILIVEYAQQFRHRGMTLLTAAKKAAAMRYRPIIMTSIAFLLGVLPLAMSSGAGAQSQQSIGTGVIGGTIAATSLGLIMVPVFFVTVSLIFDKKLQRRLRRMR</sequence>
<feature type="transmembrane region" description="Helical" evidence="9">
    <location>
        <begin position="471"/>
        <end position="498"/>
    </location>
</feature>
<dbReference type="FunFam" id="3.30.70.1430:FF:000001">
    <property type="entry name" value="Efflux pump membrane transporter"/>
    <property type="match status" value="1"/>
</dbReference>
<dbReference type="FunFam" id="1.20.1640.10:FF:000001">
    <property type="entry name" value="Efflux pump membrane transporter"/>
    <property type="match status" value="1"/>
</dbReference>
<keyword evidence="3 9" id="KW-0813">Transport</keyword>
<dbReference type="GO" id="GO:0005886">
    <property type="term" value="C:plasma membrane"/>
    <property type="evidence" value="ECO:0007669"/>
    <property type="project" value="UniProtKB-SubCell"/>
</dbReference>
<evidence type="ECO:0000256" key="3">
    <source>
        <dbReference type="ARBA" id="ARBA00022448"/>
    </source>
</evidence>
<feature type="transmembrane region" description="Helical" evidence="9">
    <location>
        <begin position="872"/>
        <end position="889"/>
    </location>
</feature>
<dbReference type="Gene3D" id="3.30.70.1430">
    <property type="entry name" value="Multidrug efflux transporter AcrB pore domain"/>
    <property type="match status" value="2"/>
</dbReference>
<dbReference type="NCBIfam" id="TIGR00915">
    <property type="entry name" value="2A0602"/>
    <property type="match status" value="1"/>
</dbReference>
<comment type="similarity">
    <text evidence="2 9">Belongs to the resistance-nodulation-cell division (RND) (TC 2.A.6) family.</text>
</comment>
<evidence type="ECO:0000313" key="10">
    <source>
        <dbReference type="EMBL" id="MBO8416093.1"/>
    </source>
</evidence>
<feature type="transmembrane region" description="Helical" evidence="9">
    <location>
        <begin position="341"/>
        <end position="360"/>
    </location>
</feature>
<evidence type="ECO:0000256" key="7">
    <source>
        <dbReference type="ARBA" id="ARBA00022989"/>
    </source>
</evidence>
<protein>
    <recommendedName>
        <fullName evidence="9">Efflux pump membrane transporter</fullName>
    </recommendedName>
</protein>
<dbReference type="InterPro" id="IPR001036">
    <property type="entry name" value="Acrflvin-R"/>
</dbReference>
<dbReference type="InterPro" id="IPR004764">
    <property type="entry name" value="MdtF-like"/>
</dbReference>
<evidence type="ECO:0000256" key="8">
    <source>
        <dbReference type="ARBA" id="ARBA00023136"/>
    </source>
</evidence>
<dbReference type="SUPFAM" id="SSF82693">
    <property type="entry name" value="Multidrug efflux transporter AcrB pore domain, PN1, PN2, PC1 and PC2 subdomains"/>
    <property type="match status" value="3"/>
</dbReference>
<comment type="subcellular location">
    <subcellularLocation>
        <location evidence="1 9">Cell inner membrane</location>
        <topology evidence="1 9">Multi-pass membrane protein</topology>
    </subcellularLocation>
</comment>
<proteinExistence type="inferred from homology"/>
<evidence type="ECO:0000256" key="5">
    <source>
        <dbReference type="ARBA" id="ARBA00022519"/>
    </source>
</evidence>
<evidence type="ECO:0000256" key="6">
    <source>
        <dbReference type="ARBA" id="ARBA00022692"/>
    </source>
</evidence>
<gene>
    <name evidence="10" type="ORF">IAB19_06920</name>
</gene>